<proteinExistence type="predicted"/>
<keyword evidence="1 2" id="KW-0597">Phosphoprotein</keyword>
<feature type="modified residue" description="4-aspartylphosphate" evidence="2">
    <location>
        <position position="61"/>
    </location>
</feature>
<reference evidence="4" key="1">
    <citation type="submission" date="2020-06" db="EMBL/GenBank/DDBJ databases">
        <title>Legume-microbial interactions unlock mineral nutrients during tropical forest succession.</title>
        <authorList>
            <person name="Epihov D.Z."/>
        </authorList>
    </citation>
    <scope>NUCLEOTIDE SEQUENCE [LARGE SCALE GENOMIC DNA]</scope>
    <source>
        <strain evidence="4">Pan2503</strain>
    </source>
</reference>
<protein>
    <submittedName>
        <fullName evidence="4">Response regulator</fullName>
    </submittedName>
</protein>
<sequence length="132" mass="14352">MSAHPALSAKRPILLIEDEPSVIAFLHAALERRGYAVVDAASGEEGLKRLSKGRYAGVISDIRMPGSVNGAEVHDWVQKNRPELKSRIILISGDTANSETQTFLAQSGTPCIEKPFRVQQLIATVEKTFGKP</sequence>
<dbReference type="PROSITE" id="PS50110">
    <property type="entry name" value="RESPONSE_REGULATORY"/>
    <property type="match status" value="1"/>
</dbReference>
<feature type="domain" description="Response regulatory" evidence="3">
    <location>
        <begin position="12"/>
        <end position="129"/>
    </location>
</feature>
<evidence type="ECO:0000313" key="4">
    <source>
        <dbReference type="EMBL" id="MBA0087955.1"/>
    </source>
</evidence>
<dbReference type="SMART" id="SM00448">
    <property type="entry name" value="REC"/>
    <property type="match status" value="1"/>
</dbReference>
<dbReference type="CDD" id="cd00156">
    <property type="entry name" value="REC"/>
    <property type="match status" value="1"/>
</dbReference>
<evidence type="ECO:0000259" key="3">
    <source>
        <dbReference type="PROSITE" id="PS50110"/>
    </source>
</evidence>
<dbReference type="PANTHER" id="PTHR44591">
    <property type="entry name" value="STRESS RESPONSE REGULATOR PROTEIN 1"/>
    <property type="match status" value="1"/>
</dbReference>
<dbReference type="EMBL" id="JACDQQ010002266">
    <property type="protein sequence ID" value="MBA0087955.1"/>
    <property type="molecule type" value="Genomic_DNA"/>
</dbReference>
<organism evidence="4 5">
    <name type="scientific">Candidatus Acidiferrum panamense</name>
    <dbReference type="NCBI Taxonomy" id="2741543"/>
    <lineage>
        <taxon>Bacteria</taxon>
        <taxon>Pseudomonadati</taxon>
        <taxon>Acidobacteriota</taxon>
        <taxon>Terriglobia</taxon>
        <taxon>Candidatus Acidiferrales</taxon>
        <taxon>Candidatus Acidiferrum</taxon>
    </lineage>
</organism>
<comment type="caution">
    <text evidence="4">The sequence shown here is derived from an EMBL/GenBank/DDBJ whole genome shotgun (WGS) entry which is preliminary data.</text>
</comment>
<dbReference type="GO" id="GO:0000160">
    <property type="term" value="P:phosphorelay signal transduction system"/>
    <property type="evidence" value="ECO:0007669"/>
    <property type="project" value="InterPro"/>
</dbReference>
<dbReference type="PANTHER" id="PTHR44591:SF3">
    <property type="entry name" value="RESPONSE REGULATORY DOMAIN-CONTAINING PROTEIN"/>
    <property type="match status" value="1"/>
</dbReference>
<dbReference type="AlphaFoldDB" id="A0A7V8NVD9"/>
<name>A0A7V8NVD9_9BACT</name>
<dbReference type="Gene3D" id="3.40.50.2300">
    <property type="match status" value="1"/>
</dbReference>
<gene>
    <name evidence="4" type="ORF">HRJ53_23460</name>
</gene>
<accession>A0A7V8NVD9</accession>
<evidence type="ECO:0000313" key="5">
    <source>
        <dbReference type="Proteomes" id="UP000567293"/>
    </source>
</evidence>
<dbReference type="InterPro" id="IPR011006">
    <property type="entry name" value="CheY-like_superfamily"/>
</dbReference>
<evidence type="ECO:0000256" key="2">
    <source>
        <dbReference type="PROSITE-ProRule" id="PRU00169"/>
    </source>
</evidence>
<dbReference type="InterPro" id="IPR050595">
    <property type="entry name" value="Bact_response_regulator"/>
</dbReference>
<evidence type="ECO:0000256" key="1">
    <source>
        <dbReference type="ARBA" id="ARBA00022553"/>
    </source>
</evidence>
<dbReference type="Pfam" id="PF00072">
    <property type="entry name" value="Response_reg"/>
    <property type="match status" value="1"/>
</dbReference>
<dbReference type="SUPFAM" id="SSF52172">
    <property type="entry name" value="CheY-like"/>
    <property type="match status" value="1"/>
</dbReference>
<dbReference type="InterPro" id="IPR001789">
    <property type="entry name" value="Sig_transdc_resp-reg_receiver"/>
</dbReference>
<dbReference type="Proteomes" id="UP000567293">
    <property type="component" value="Unassembled WGS sequence"/>
</dbReference>
<keyword evidence="5" id="KW-1185">Reference proteome</keyword>